<keyword evidence="3" id="KW-0560">Oxidoreductase</keyword>
<dbReference type="InterPro" id="IPR000415">
    <property type="entry name" value="Nitroreductase-like"/>
</dbReference>
<name>A0A1M6ADM5_9FLAO</name>
<keyword evidence="2" id="KW-0521">NADP</keyword>
<dbReference type="InterPro" id="IPR029479">
    <property type="entry name" value="Nitroreductase"/>
</dbReference>
<dbReference type="PANTHER" id="PTHR43673">
    <property type="entry name" value="NAD(P)H NITROREDUCTASE YDGI-RELATED"/>
    <property type="match status" value="1"/>
</dbReference>
<evidence type="ECO:0000259" key="4">
    <source>
        <dbReference type="Pfam" id="PF00881"/>
    </source>
</evidence>
<dbReference type="GO" id="GO:0016491">
    <property type="term" value="F:oxidoreductase activity"/>
    <property type="evidence" value="ECO:0007669"/>
    <property type="project" value="UniProtKB-KW"/>
</dbReference>
<dbReference type="Gene3D" id="3.40.109.10">
    <property type="entry name" value="NADH Oxidase"/>
    <property type="match status" value="1"/>
</dbReference>
<dbReference type="Pfam" id="PF00881">
    <property type="entry name" value="Nitroreductase"/>
    <property type="match status" value="1"/>
</dbReference>
<dbReference type="SUPFAM" id="SSF55469">
    <property type="entry name" value="FMN-dependent nitroreductase-like"/>
    <property type="match status" value="1"/>
</dbReference>
<evidence type="ECO:0000256" key="2">
    <source>
        <dbReference type="ARBA" id="ARBA00022857"/>
    </source>
</evidence>
<evidence type="ECO:0000256" key="3">
    <source>
        <dbReference type="ARBA" id="ARBA00023002"/>
    </source>
</evidence>
<dbReference type="InterPro" id="IPR033878">
    <property type="entry name" value="NfsB-like"/>
</dbReference>
<accession>A0A1M6ADM5</accession>
<gene>
    <name evidence="5" type="ORF">SAMN04488096_101210</name>
</gene>
<evidence type="ECO:0000313" key="5">
    <source>
        <dbReference type="EMBL" id="SHI34418.1"/>
    </source>
</evidence>
<evidence type="ECO:0000313" key="6">
    <source>
        <dbReference type="Proteomes" id="UP000184225"/>
    </source>
</evidence>
<organism evidence="5 6">
    <name type="scientific">Mesonia phycicola</name>
    <dbReference type="NCBI Taxonomy" id="579105"/>
    <lineage>
        <taxon>Bacteria</taxon>
        <taxon>Pseudomonadati</taxon>
        <taxon>Bacteroidota</taxon>
        <taxon>Flavobacteriia</taxon>
        <taxon>Flavobacteriales</taxon>
        <taxon>Flavobacteriaceae</taxon>
        <taxon>Mesonia</taxon>
    </lineage>
</organism>
<dbReference type="EMBL" id="FQYY01000001">
    <property type="protein sequence ID" value="SHI34418.1"/>
    <property type="molecule type" value="Genomic_DNA"/>
</dbReference>
<sequence length="210" mass="23764">MKAHLENLNWRYATKHFDESKKISAEDLSDLKEAVRLTASSYGLQPYQVFIIEDPKVKEQLRAAAFNQPQLTEASQIFVFAAYTEVKEEYIKDYMQNVAVTRGIDVSNLDQFAEMIKGASMSLPKEQQANWMAKQTYIALGNLLNVAATLKIDSCPMEGFNVEKFNEILGLNNKGLTATVIAPVGYRSKEDATQHHIKVRKQHTDLFTTI</sequence>
<proteinExistence type="inferred from homology"/>
<reference evidence="5 6" key="1">
    <citation type="submission" date="2016-11" db="EMBL/GenBank/DDBJ databases">
        <authorList>
            <person name="Jaros S."/>
            <person name="Januszkiewicz K."/>
            <person name="Wedrychowicz H."/>
        </authorList>
    </citation>
    <scope>NUCLEOTIDE SEQUENCE [LARGE SCALE GENOMIC DNA]</scope>
    <source>
        <strain evidence="5 6">DSM 21425</strain>
    </source>
</reference>
<dbReference type="RefSeq" id="WP_073147337.1">
    <property type="nucleotide sequence ID" value="NZ_FQYY01000001.1"/>
</dbReference>
<protein>
    <submittedName>
        <fullName evidence="5">Nitroreductase</fullName>
    </submittedName>
</protein>
<dbReference type="PANTHER" id="PTHR43673:SF10">
    <property type="entry name" value="NADH DEHYDROGENASE_NAD(P)H NITROREDUCTASE XCC3605-RELATED"/>
    <property type="match status" value="1"/>
</dbReference>
<dbReference type="STRING" id="579105.SAMN04488096_101210"/>
<dbReference type="OrthoDB" id="9809288at2"/>
<comment type="similarity">
    <text evidence="1">Belongs to the nitroreductase family.</text>
</comment>
<dbReference type="CDD" id="cd02149">
    <property type="entry name" value="NfsB-like"/>
    <property type="match status" value="1"/>
</dbReference>
<feature type="domain" description="Nitroreductase" evidence="4">
    <location>
        <begin position="9"/>
        <end position="186"/>
    </location>
</feature>
<dbReference type="AlphaFoldDB" id="A0A1M6ADM5"/>
<dbReference type="Proteomes" id="UP000184225">
    <property type="component" value="Unassembled WGS sequence"/>
</dbReference>
<keyword evidence="6" id="KW-1185">Reference proteome</keyword>
<evidence type="ECO:0000256" key="1">
    <source>
        <dbReference type="ARBA" id="ARBA00007118"/>
    </source>
</evidence>